<dbReference type="SUPFAM" id="SSF161098">
    <property type="entry name" value="MetI-like"/>
    <property type="match status" value="1"/>
</dbReference>
<keyword evidence="3" id="KW-1003">Cell membrane</keyword>
<evidence type="ECO:0000259" key="9">
    <source>
        <dbReference type="PROSITE" id="PS50928"/>
    </source>
</evidence>
<dbReference type="KEGG" id="lse:F1C12_08950"/>
<evidence type="ECO:0000313" key="11">
    <source>
        <dbReference type="Proteomes" id="UP000515511"/>
    </source>
</evidence>
<keyword evidence="6 7" id="KW-0472">Membrane</keyword>
<dbReference type="GO" id="GO:0005886">
    <property type="term" value="C:plasma membrane"/>
    <property type="evidence" value="ECO:0007669"/>
    <property type="project" value="UniProtKB-SubCell"/>
</dbReference>
<evidence type="ECO:0000256" key="4">
    <source>
        <dbReference type="ARBA" id="ARBA00022692"/>
    </source>
</evidence>
<name>A0A7G6Y9T4_9MICO</name>
<dbReference type="EMBL" id="CP043641">
    <property type="protein sequence ID" value="QNE35249.1"/>
    <property type="molecule type" value="Genomic_DNA"/>
</dbReference>
<feature type="transmembrane region" description="Helical" evidence="7">
    <location>
        <begin position="100"/>
        <end position="119"/>
    </location>
</feature>
<proteinExistence type="inferred from homology"/>
<evidence type="ECO:0000256" key="6">
    <source>
        <dbReference type="ARBA" id="ARBA00023136"/>
    </source>
</evidence>
<evidence type="ECO:0000256" key="5">
    <source>
        <dbReference type="ARBA" id="ARBA00022989"/>
    </source>
</evidence>
<feature type="transmembrane region" description="Helical" evidence="7">
    <location>
        <begin position="35"/>
        <end position="54"/>
    </location>
</feature>
<dbReference type="Pfam" id="PF00528">
    <property type="entry name" value="BPD_transp_1"/>
    <property type="match status" value="1"/>
</dbReference>
<keyword evidence="4 7" id="KW-0812">Transmembrane</keyword>
<sequence length="317" mass="34503">MAITTSRPAPARTSATPASRSTPSARRGRSGGDGLVALLFIAPAAIGFLVFLAWPTLRGIYLSFTSYNLLTPEKWIGFGNYIRMAGDPIFWHSLGVTVEYVVINIGVQTVVALLIAVLMQRLTRSTFVRGIVLTPYLVSNVVAGIVWLWILDTQLGIGNQLLGALGLEHIPFFASETWSIPTIALVNVWRHVGYTALLLFAGLQAIPSHVYEAARVDGASEWRMFWSVTMPLLRPVLAVVLIITVIGSFQVFDTVSVTTNGGPANATNVLQKYIYDLAFGRFQFGYASALSVALLVALSVITVIQYRITRAGRTDLD</sequence>
<feature type="transmembrane region" description="Helical" evidence="7">
    <location>
        <begin position="232"/>
        <end position="252"/>
    </location>
</feature>
<dbReference type="Proteomes" id="UP000515511">
    <property type="component" value="Chromosome"/>
</dbReference>
<dbReference type="AlphaFoldDB" id="A0A7G6Y9T4"/>
<dbReference type="InterPro" id="IPR035906">
    <property type="entry name" value="MetI-like_sf"/>
</dbReference>
<comment type="subcellular location">
    <subcellularLocation>
        <location evidence="1 7">Cell membrane</location>
        <topology evidence="1 7">Multi-pass membrane protein</topology>
    </subcellularLocation>
</comment>
<comment type="similarity">
    <text evidence="7">Belongs to the binding-protein-dependent transport system permease family.</text>
</comment>
<evidence type="ECO:0000256" key="8">
    <source>
        <dbReference type="SAM" id="MobiDB-lite"/>
    </source>
</evidence>
<dbReference type="Gene3D" id="1.10.3720.10">
    <property type="entry name" value="MetI-like"/>
    <property type="match status" value="1"/>
</dbReference>
<feature type="region of interest" description="Disordered" evidence="8">
    <location>
        <begin position="1"/>
        <end position="29"/>
    </location>
</feature>
<feature type="transmembrane region" description="Helical" evidence="7">
    <location>
        <begin position="131"/>
        <end position="150"/>
    </location>
</feature>
<protein>
    <submittedName>
        <fullName evidence="10">Sugar ABC transporter permease</fullName>
    </submittedName>
</protein>
<keyword evidence="5 7" id="KW-1133">Transmembrane helix</keyword>
<dbReference type="CDD" id="cd06261">
    <property type="entry name" value="TM_PBP2"/>
    <property type="match status" value="1"/>
</dbReference>
<feature type="domain" description="ABC transmembrane type-1" evidence="9">
    <location>
        <begin position="94"/>
        <end position="305"/>
    </location>
</feature>
<dbReference type="GO" id="GO:0055085">
    <property type="term" value="P:transmembrane transport"/>
    <property type="evidence" value="ECO:0007669"/>
    <property type="project" value="InterPro"/>
</dbReference>
<feature type="compositionally biased region" description="Low complexity" evidence="8">
    <location>
        <begin position="1"/>
        <end position="25"/>
    </location>
</feature>
<evidence type="ECO:0000256" key="7">
    <source>
        <dbReference type="RuleBase" id="RU363032"/>
    </source>
</evidence>
<dbReference type="PROSITE" id="PS50928">
    <property type="entry name" value="ABC_TM1"/>
    <property type="match status" value="1"/>
</dbReference>
<evidence type="ECO:0000256" key="1">
    <source>
        <dbReference type="ARBA" id="ARBA00004651"/>
    </source>
</evidence>
<feature type="transmembrane region" description="Helical" evidence="7">
    <location>
        <begin position="192"/>
        <end position="211"/>
    </location>
</feature>
<evidence type="ECO:0000256" key="2">
    <source>
        <dbReference type="ARBA" id="ARBA00022448"/>
    </source>
</evidence>
<accession>A0A7G6Y9T4</accession>
<dbReference type="InterPro" id="IPR000515">
    <property type="entry name" value="MetI-like"/>
</dbReference>
<dbReference type="RefSeq" id="WP_185278410.1">
    <property type="nucleotide sequence ID" value="NZ_CP043641.1"/>
</dbReference>
<reference evidence="11" key="1">
    <citation type="submission" date="2019-09" db="EMBL/GenBank/DDBJ databases">
        <title>Antimicrobial potential of Antarctic Bacteria.</title>
        <authorList>
            <person name="Benaud N."/>
            <person name="Edwards R.J."/>
            <person name="Ferrari B.C."/>
        </authorList>
    </citation>
    <scope>NUCLEOTIDE SEQUENCE [LARGE SCALE GENOMIC DNA]</scope>
    <source>
        <strain evidence="11">INR9</strain>
    </source>
</reference>
<dbReference type="PANTHER" id="PTHR30193:SF41">
    <property type="entry name" value="DIACETYLCHITOBIOSE UPTAKE SYSTEM PERMEASE PROTEIN NGCF"/>
    <property type="match status" value="1"/>
</dbReference>
<feature type="transmembrane region" description="Helical" evidence="7">
    <location>
        <begin position="284"/>
        <end position="304"/>
    </location>
</feature>
<gene>
    <name evidence="10" type="ORF">F1C12_08950</name>
</gene>
<dbReference type="PANTHER" id="PTHR30193">
    <property type="entry name" value="ABC TRANSPORTER PERMEASE PROTEIN"/>
    <property type="match status" value="1"/>
</dbReference>
<evidence type="ECO:0000256" key="3">
    <source>
        <dbReference type="ARBA" id="ARBA00022475"/>
    </source>
</evidence>
<dbReference type="InterPro" id="IPR051393">
    <property type="entry name" value="ABC_transporter_permease"/>
</dbReference>
<organism evidence="10 11">
    <name type="scientific">Leifsonia shinshuensis</name>
    <dbReference type="NCBI Taxonomy" id="150026"/>
    <lineage>
        <taxon>Bacteria</taxon>
        <taxon>Bacillati</taxon>
        <taxon>Actinomycetota</taxon>
        <taxon>Actinomycetes</taxon>
        <taxon>Micrococcales</taxon>
        <taxon>Microbacteriaceae</taxon>
        <taxon>Leifsonia</taxon>
    </lineage>
</organism>
<keyword evidence="2 7" id="KW-0813">Transport</keyword>
<evidence type="ECO:0000313" key="10">
    <source>
        <dbReference type="EMBL" id="QNE35249.1"/>
    </source>
</evidence>